<dbReference type="EMBL" id="NESQ01000244">
    <property type="protein sequence ID" value="PUU75205.1"/>
    <property type="molecule type" value="Genomic_DNA"/>
</dbReference>
<protein>
    <submittedName>
        <fullName evidence="1">Uncharacterized protein</fullName>
    </submittedName>
</protein>
<dbReference type="AlphaFoldDB" id="A0A2T6ZI88"/>
<proteinExistence type="predicted"/>
<evidence type="ECO:0000313" key="1">
    <source>
        <dbReference type="EMBL" id="PUU75205.1"/>
    </source>
</evidence>
<dbReference type="Proteomes" id="UP000244722">
    <property type="component" value="Unassembled WGS sequence"/>
</dbReference>
<sequence length="216" mass="24578">MHWFFSENRLKVVMPSAMHECAGAWLSKMITRASRRKLLSNDWEDTMDIMTGPEYRNFIGQHAGSFKQPDMAFVPIVGPDWIQCAAFPSVLESGWNESIARREEDARLWQEGSGNAVRVVLQAKVHEPDYRNCIHLVLSVTRAYPDGLGRLALPTHYANIFPIPPDYQKDPTISLDEFYAENCSSTMNAKTEIPLNLSMLRNVAAKYIRDRGYLPA</sequence>
<dbReference type="STRING" id="42251.A0A2T6ZI88"/>
<reference evidence="1 2" key="1">
    <citation type="submission" date="2017-04" db="EMBL/GenBank/DDBJ databases">
        <title>Draft genome sequence of Tuber borchii Vittad., a whitish edible truffle.</title>
        <authorList>
            <consortium name="DOE Joint Genome Institute"/>
            <person name="Murat C."/>
            <person name="Kuo A."/>
            <person name="Barry K.W."/>
            <person name="Clum A."/>
            <person name="Dockter R.B."/>
            <person name="Fauchery L."/>
            <person name="Iotti M."/>
            <person name="Kohler A."/>
            <person name="Labutti K."/>
            <person name="Lindquist E.A."/>
            <person name="Lipzen A."/>
            <person name="Ohm R.A."/>
            <person name="Wang M."/>
            <person name="Grigoriev I.V."/>
            <person name="Zambonelli A."/>
            <person name="Martin F.M."/>
        </authorList>
    </citation>
    <scope>NUCLEOTIDE SEQUENCE [LARGE SCALE GENOMIC DNA]</scope>
    <source>
        <strain evidence="1 2">Tbo3840</strain>
    </source>
</reference>
<keyword evidence="2" id="KW-1185">Reference proteome</keyword>
<comment type="caution">
    <text evidence="1">The sequence shown here is derived from an EMBL/GenBank/DDBJ whole genome shotgun (WGS) entry which is preliminary data.</text>
</comment>
<accession>A0A2T6ZI88</accession>
<gene>
    <name evidence="1" type="ORF">B9Z19DRAFT_365395</name>
</gene>
<organism evidence="1 2">
    <name type="scientific">Tuber borchii</name>
    <name type="common">White truffle</name>
    <dbReference type="NCBI Taxonomy" id="42251"/>
    <lineage>
        <taxon>Eukaryota</taxon>
        <taxon>Fungi</taxon>
        <taxon>Dikarya</taxon>
        <taxon>Ascomycota</taxon>
        <taxon>Pezizomycotina</taxon>
        <taxon>Pezizomycetes</taxon>
        <taxon>Pezizales</taxon>
        <taxon>Tuberaceae</taxon>
        <taxon>Tuber</taxon>
    </lineage>
</organism>
<name>A0A2T6ZI88_TUBBO</name>
<evidence type="ECO:0000313" key="2">
    <source>
        <dbReference type="Proteomes" id="UP000244722"/>
    </source>
</evidence>
<dbReference type="OrthoDB" id="76567at2759"/>